<dbReference type="Gene3D" id="3.40.50.300">
    <property type="entry name" value="P-loop containing nucleotide triphosphate hydrolases"/>
    <property type="match status" value="1"/>
</dbReference>
<accession>A0A7X0B064</accession>
<comment type="caution">
    <text evidence="1">The sequence shown here is derived from an EMBL/GenBank/DDBJ whole genome shotgun (WGS) entry which is preliminary data.</text>
</comment>
<keyword evidence="2" id="KW-1185">Reference proteome</keyword>
<dbReference type="EMBL" id="JACIIZ010000008">
    <property type="protein sequence ID" value="MBB6252551.1"/>
    <property type="molecule type" value="Genomic_DNA"/>
</dbReference>
<dbReference type="RefSeq" id="WP_184802069.1">
    <property type="nucleotide sequence ID" value="NZ_JACIIZ010000008.1"/>
</dbReference>
<name>A0A7X0B064_9PROT</name>
<dbReference type="SUPFAM" id="SSF52540">
    <property type="entry name" value="P-loop containing nucleoside triphosphate hydrolases"/>
    <property type="match status" value="1"/>
</dbReference>
<dbReference type="Proteomes" id="UP000539175">
    <property type="component" value="Unassembled WGS sequence"/>
</dbReference>
<reference evidence="1 2" key="1">
    <citation type="submission" date="2020-08" db="EMBL/GenBank/DDBJ databases">
        <title>Genomic Encyclopedia of Type Strains, Phase IV (KMG-IV): sequencing the most valuable type-strain genomes for metagenomic binning, comparative biology and taxonomic classification.</title>
        <authorList>
            <person name="Goeker M."/>
        </authorList>
    </citation>
    <scope>NUCLEOTIDE SEQUENCE [LARGE SCALE GENOMIC DNA]</scope>
    <source>
        <strain evidence="1 2">DSM 22198</strain>
    </source>
</reference>
<proteinExistence type="predicted"/>
<dbReference type="AlphaFoldDB" id="A0A7X0B064"/>
<dbReference type="InterPro" id="IPR027417">
    <property type="entry name" value="P-loop_NTPase"/>
</dbReference>
<gene>
    <name evidence="1" type="ORF">FHS74_003111</name>
</gene>
<evidence type="ECO:0008006" key="3">
    <source>
        <dbReference type="Google" id="ProtNLM"/>
    </source>
</evidence>
<organism evidence="1 2">
    <name type="scientific">Nitrospirillum iridis</name>
    <dbReference type="NCBI Taxonomy" id="765888"/>
    <lineage>
        <taxon>Bacteria</taxon>
        <taxon>Pseudomonadati</taxon>
        <taxon>Pseudomonadota</taxon>
        <taxon>Alphaproteobacteria</taxon>
        <taxon>Rhodospirillales</taxon>
        <taxon>Azospirillaceae</taxon>
        <taxon>Nitrospirillum</taxon>
    </lineage>
</organism>
<protein>
    <recommendedName>
        <fullName evidence="3">Sulfotransferase family protein</fullName>
    </recommendedName>
</protein>
<evidence type="ECO:0000313" key="2">
    <source>
        <dbReference type="Proteomes" id="UP000539175"/>
    </source>
</evidence>
<evidence type="ECO:0000313" key="1">
    <source>
        <dbReference type="EMBL" id="MBB6252551.1"/>
    </source>
</evidence>
<sequence length="216" mass="24578">MAALLSVHAPKAGGSSVRRILASIYGDSMKVDYADNPANAVGQRILDPSRYMNRRERIPEGVSCIHGHFHPGKYEISAADVVFTILRNPVDNIISIYYFWKSMSRQGDFLHDYFLDHNLSLLETAKIPILRYLYSRTYFGDFPMERFDLIGRHEDRQAALLKLAQLIGRPLDVSVRDNVTPPSDARAEVENDPVLRGRLADILADDMRFYERHALG</sequence>